<reference evidence="5" key="1">
    <citation type="journal article" date="2019" name="Int. J. Syst. Evol. Microbiol.">
        <title>The Global Catalogue of Microorganisms (GCM) 10K type strain sequencing project: providing services to taxonomists for standard genome sequencing and annotation.</title>
        <authorList>
            <consortium name="The Broad Institute Genomics Platform"/>
            <consortium name="The Broad Institute Genome Sequencing Center for Infectious Disease"/>
            <person name="Wu L."/>
            <person name="Ma J."/>
        </authorList>
    </citation>
    <scope>NUCLEOTIDE SEQUENCE [LARGE SCALE GENOMIC DNA]</scope>
    <source>
        <strain evidence="5">CCUG 56607</strain>
    </source>
</reference>
<proteinExistence type="evidence at transcript level"/>
<comment type="subcellular location">
    <subcellularLocation>
        <location evidence="2">Spore core</location>
    </subcellularLocation>
</comment>
<protein>
    <recommendedName>
        <fullName evidence="2">Small, acid-soluble spore protein N</fullName>
        <shortName evidence="2">SASP N</shortName>
    </recommendedName>
</protein>
<dbReference type="Proteomes" id="UP001596990">
    <property type="component" value="Unassembled WGS sequence"/>
</dbReference>
<dbReference type="HAMAP" id="MF_01505">
    <property type="entry name" value="SspN"/>
    <property type="match status" value="1"/>
</dbReference>
<gene>
    <name evidence="2" type="primary">sspN</name>
    <name evidence="4" type="ORF">ACFQ2J_03765</name>
</gene>
<dbReference type="RefSeq" id="WP_386056708.1">
    <property type="nucleotide sequence ID" value="NZ_JBHTKL010000001.1"/>
</dbReference>
<evidence type="ECO:0000313" key="4">
    <source>
        <dbReference type="EMBL" id="MFD1018309.1"/>
    </source>
</evidence>
<evidence type="ECO:0000256" key="1">
    <source>
        <dbReference type="ARBA" id="ARBA00022969"/>
    </source>
</evidence>
<comment type="caution">
    <text evidence="4">The sequence shown here is derived from an EMBL/GenBank/DDBJ whole genome shotgun (WGS) entry which is preliminary data.</text>
</comment>
<evidence type="ECO:0000256" key="2">
    <source>
        <dbReference type="HAMAP-Rule" id="MF_01505"/>
    </source>
</evidence>
<organism evidence="4 5">
    <name type="scientific">Thalassobacillus hwangdonensis</name>
    <dbReference type="NCBI Taxonomy" id="546108"/>
    <lineage>
        <taxon>Bacteria</taxon>
        <taxon>Bacillati</taxon>
        <taxon>Bacillota</taxon>
        <taxon>Bacilli</taxon>
        <taxon>Bacillales</taxon>
        <taxon>Bacillaceae</taxon>
        <taxon>Thalassobacillus</taxon>
    </lineage>
</organism>
<feature type="compositionally biased region" description="Basic and acidic residues" evidence="3">
    <location>
        <begin position="21"/>
        <end position="39"/>
    </location>
</feature>
<sequence>MGNPKKNSKRFTPDHSGTQSRESDVNKGKQMEMKTDKAPKLIQTKGK</sequence>
<keyword evidence="5" id="KW-1185">Reference proteome</keyword>
<comment type="induction">
    <text evidence="2">Expressed only in the forespore compartment of sporulating cells.</text>
</comment>
<name>A0ABW3L146_9BACI</name>
<comment type="similarity">
    <text evidence="2">Belongs to the SspN family.</text>
</comment>
<evidence type="ECO:0000313" key="5">
    <source>
        <dbReference type="Proteomes" id="UP001596990"/>
    </source>
</evidence>
<dbReference type="NCBIfam" id="NF006904">
    <property type="entry name" value="PRK09398.1"/>
    <property type="match status" value="1"/>
</dbReference>
<feature type="region of interest" description="Disordered" evidence="3">
    <location>
        <begin position="1"/>
        <end position="47"/>
    </location>
</feature>
<dbReference type="EMBL" id="JBHTKL010000001">
    <property type="protein sequence ID" value="MFD1018309.1"/>
    <property type="molecule type" value="Genomic_DNA"/>
</dbReference>
<dbReference type="InterPro" id="IPR012612">
    <property type="entry name" value="SASP_SspN"/>
</dbReference>
<accession>A0ABW3L146</accession>
<keyword evidence="1 2" id="KW-0749">Sporulation</keyword>
<evidence type="ECO:0000256" key="3">
    <source>
        <dbReference type="SAM" id="MobiDB-lite"/>
    </source>
</evidence>
<dbReference type="Pfam" id="PF08177">
    <property type="entry name" value="SspN"/>
    <property type="match status" value="1"/>
</dbReference>